<keyword evidence="2" id="KW-0862">Zinc</keyword>
<dbReference type="EMBL" id="JAJJMB010008429">
    <property type="protein sequence ID" value="KAI3923627.1"/>
    <property type="molecule type" value="Genomic_DNA"/>
</dbReference>
<reference evidence="4" key="1">
    <citation type="submission" date="2022-04" db="EMBL/GenBank/DDBJ databases">
        <title>A functionally conserved STORR gene fusion in Papaver species that diverged 16.8 million years ago.</title>
        <authorList>
            <person name="Catania T."/>
        </authorList>
    </citation>
    <scope>NUCLEOTIDE SEQUENCE</scope>
    <source>
        <strain evidence="4">S-188037</strain>
    </source>
</reference>
<keyword evidence="3" id="KW-0812">Transmembrane</keyword>
<keyword evidence="3" id="KW-1133">Transmembrane helix</keyword>
<evidence type="ECO:0008006" key="6">
    <source>
        <dbReference type="Google" id="ProtNLM"/>
    </source>
</evidence>
<feature type="transmembrane region" description="Helical" evidence="3">
    <location>
        <begin position="55"/>
        <end position="73"/>
    </location>
</feature>
<comment type="caution">
    <text evidence="4">The sequence shown here is derived from an EMBL/GenBank/DDBJ whole genome shotgun (WGS) entry which is preliminary data.</text>
</comment>
<keyword evidence="1" id="KW-0863">Zinc-finger</keyword>
<evidence type="ECO:0000256" key="1">
    <source>
        <dbReference type="ARBA" id="ARBA00022771"/>
    </source>
</evidence>
<dbReference type="Proteomes" id="UP001202328">
    <property type="component" value="Unassembled WGS sequence"/>
</dbReference>
<dbReference type="Gene3D" id="3.30.40.10">
    <property type="entry name" value="Zinc/RING finger domain, C3HC4 (zinc finger)"/>
    <property type="match status" value="1"/>
</dbReference>
<dbReference type="AlphaFoldDB" id="A0AAD4STZ2"/>
<keyword evidence="1" id="KW-0479">Metal-binding</keyword>
<dbReference type="InterPro" id="IPR011011">
    <property type="entry name" value="Znf_FYVE_PHD"/>
</dbReference>
<gene>
    <name evidence="4" type="ORF">MKW98_011257</name>
</gene>
<dbReference type="InterPro" id="IPR013083">
    <property type="entry name" value="Znf_RING/FYVE/PHD"/>
</dbReference>
<keyword evidence="3" id="KW-0472">Membrane</keyword>
<evidence type="ECO:0000313" key="4">
    <source>
        <dbReference type="EMBL" id="KAI3923627.1"/>
    </source>
</evidence>
<dbReference type="SUPFAM" id="SSF57903">
    <property type="entry name" value="FYVE/PHD zinc finger"/>
    <property type="match status" value="1"/>
</dbReference>
<name>A0AAD4STZ2_9MAGN</name>
<evidence type="ECO:0000256" key="3">
    <source>
        <dbReference type="SAM" id="Phobius"/>
    </source>
</evidence>
<feature type="non-terminal residue" evidence="4">
    <location>
        <position position="1"/>
    </location>
</feature>
<protein>
    <recommendedName>
        <fullName evidence="6">Transmembrane protein</fullName>
    </recommendedName>
</protein>
<sequence>MDMPELKSAANGEGCKKNYHFNCLDLLLMDVLFGEWQCVVLVWQSGVDFRCKSNGWQILSFLTAGFGVLLITIDGRHEK</sequence>
<evidence type="ECO:0000313" key="5">
    <source>
        <dbReference type="Proteomes" id="UP001202328"/>
    </source>
</evidence>
<proteinExistence type="predicted"/>
<keyword evidence="5" id="KW-1185">Reference proteome</keyword>
<accession>A0AAD4STZ2</accession>
<evidence type="ECO:0000256" key="2">
    <source>
        <dbReference type="ARBA" id="ARBA00022833"/>
    </source>
</evidence>
<dbReference type="GO" id="GO:0008270">
    <property type="term" value="F:zinc ion binding"/>
    <property type="evidence" value="ECO:0007669"/>
    <property type="project" value="UniProtKB-KW"/>
</dbReference>
<organism evidence="4 5">
    <name type="scientific">Papaver atlanticum</name>
    <dbReference type="NCBI Taxonomy" id="357466"/>
    <lineage>
        <taxon>Eukaryota</taxon>
        <taxon>Viridiplantae</taxon>
        <taxon>Streptophyta</taxon>
        <taxon>Embryophyta</taxon>
        <taxon>Tracheophyta</taxon>
        <taxon>Spermatophyta</taxon>
        <taxon>Magnoliopsida</taxon>
        <taxon>Ranunculales</taxon>
        <taxon>Papaveraceae</taxon>
        <taxon>Papaveroideae</taxon>
        <taxon>Papaver</taxon>
    </lineage>
</organism>